<dbReference type="InterPro" id="IPR011206">
    <property type="entry name" value="Citrate_lyase_beta/mcl1/mcl2"/>
</dbReference>
<protein>
    <submittedName>
        <fullName evidence="5">CoA ester lyase</fullName>
    </submittedName>
</protein>
<dbReference type="PIRSF" id="PIRSF015582">
    <property type="entry name" value="Cit_lyase_B"/>
    <property type="match status" value="1"/>
</dbReference>
<evidence type="ECO:0000256" key="1">
    <source>
        <dbReference type="ARBA" id="ARBA00001946"/>
    </source>
</evidence>
<dbReference type="InterPro" id="IPR015813">
    <property type="entry name" value="Pyrv/PenolPyrv_kinase-like_dom"/>
</dbReference>
<dbReference type="InterPro" id="IPR040442">
    <property type="entry name" value="Pyrv_kinase-like_dom_sf"/>
</dbReference>
<reference evidence="5 6" key="1">
    <citation type="journal article" date="2019" name="Int. J. Syst. Evol. Microbiol.">
        <title>The Global Catalogue of Microorganisms (GCM) 10K type strain sequencing project: providing services to taxonomists for standard genome sequencing and annotation.</title>
        <authorList>
            <consortium name="The Broad Institute Genomics Platform"/>
            <consortium name="The Broad Institute Genome Sequencing Center for Infectious Disease"/>
            <person name="Wu L."/>
            <person name="Ma J."/>
        </authorList>
    </citation>
    <scope>NUCLEOTIDE SEQUENCE [LARGE SCALE GENOMIC DNA]</scope>
    <source>
        <strain evidence="5 6">JCM 16026</strain>
    </source>
</reference>
<dbReference type="RefSeq" id="WP_344339789.1">
    <property type="nucleotide sequence ID" value="NZ_BAAAQT010000001.1"/>
</dbReference>
<dbReference type="InterPro" id="IPR005000">
    <property type="entry name" value="Aldolase/citrate-lyase_domain"/>
</dbReference>
<keyword evidence="2" id="KW-0479">Metal-binding</keyword>
<dbReference type="GO" id="GO:0016829">
    <property type="term" value="F:lyase activity"/>
    <property type="evidence" value="ECO:0007669"/>
    <property type="project" value="UniProtKB-KW"/>
</dbReference>
<dbReference type="EMBL" id="BAAAQT010000001">
    <property type="protein sequence ID" value="GAA2171196.1"/>
    <property type="molecule type" value="Genomic_DNA"/>
</dbReference>
<dbReference type="Proteomes" id="UP001501599">
    <property type="component" value="Unassembled WGS sequence"/>
</dbReference>
<feature type="domain" description="HpcH/HpaI aldolase/citrate lyase" evidence="4">
    <location>
        <begin position="9"/>
        <end position="215"/>
    </location>
</feature>
<evidence type="ECO:0000256" key="3">
    <source>
        <dbReference type="ARBA" id="ARBA00022842"/>
    </source>
</evidence>
<evidence type="ECO:0000313" key="6">
    <source>
        <dbReference type="Proteomes" id="UP001501599"/>
    </source>
</evidence>
<proteinExistence type="predicted"/>
<dbReference type="Gene3D" id="3.20.20.60">
    <property type="entry name" value="Phosphoenolpyruvate-binding domains"/>
    <property type="match status" value="1"/>
</dbReference>
<name>A0ABN3AL09_9MICO</name>
<organism evidence="5 6">
    <name type="scientific">Agrococcus versicolor</name>
    <dbReference type="NCBI Taxonomy" id="501482"/>
    <lineage>
        <taxon>Bacteria</taxon>
        <taxon>Bacillati</taxon>
        <taxon>Actinomycetota</taxon>
        <taxon>Actinomycetes</taxon>
        <taxon>Micrococcales</taxon>
        <taxon>Microbacteriaceae</taxon>
        <taxon>Agrococcus</taxon>
    </lineage>
</organism>
<keyword evidence="5" id="KW-0456">Lyase</keyword>
<evidence type="ECO:0000256" key="2">
    <source>
        <dbReference type="ARBA" id="ARBA00022723"/>
    </source>
</evidence>
<gene>
    <name evidence="5" type="ORF">GCM10009846_04230</name>
</gene>
<keyword evidence="6" id="KW-1185">Reference proteome</keyword>
<keyword evidence="3" id="KW-0460">Magnesium</keyword>
<dbReference type="SUPFAM" id="SSF51621">
    <property type="entry name" value="Phosphoenolpyruvate/pyruvate domain"/>
    <property type="match status" value="1"/>
</dbReference>
<dbReference type="PANTHER" id="PTHR32308">
    <property type="entry name" value="LYASE BETA SUBUNIT, PUTATIVE (AFU_ORTHOLOGUE AFUA_4G13030)-RELATED"/>
    <property type="match status" value="1"/>
</dbReference>
<sequence length="281" mass="29799">MSVEHPITWLYVPGDRPERFEKAATSGADVVIVDLEDAVRDDRKDAAREAVLAAAPTLAQTPAAFHVRVNRLGSPRSDDDLRALADAAGLAGVRLPKVEGAADVDRAAALLGDADVPLYALVESARGLLRLDEIAAHPRIHGIALGEQDLLTETRISARAAIDQIRVTTVLAALAHDLPAPPMSVYPRLDDEDGLVRSCRDGAALGMRGRTALHPRQLAPILAAFTPTQDEIAWATRVEAAWSAPEAAGRGAIALDGGEFVDAPVAERARRILADARAARP</sequence>
<accession>A0ABN3AL09</accession>
<evidence type="ECO:0000259" key="4">
    <source>
        <dbReference type="Pfam" id="PF03328"/>
    </source>
</evidence>
<dbReference type="PANTHER" id="PTHR32308:SF10">
    <property type="entry name" value="CITRATE LYASE SUBUNIT BETA"/>
    <property type="match status" value="1"/>
</dbReference>
<comment type="caution">
    <text evidence="5">The sequence shown here is derived from an EMBL/GenBank/DDBJ whole genome shotgun (WGS) entry which is preliminary data.</text>
</comment>
<evidence type="ECO:0000313" key="5">
    <source>
        <dbReference type="EMBL" id="GAA2171196.1"/>
    </source>
</evidence>
<comment type="cofactor">
    <cofactor evidence="1">
        <name>Mg(2+)</name>
        <dbReference type="ChEBI" id="CHEBI:18420"/>
    </cofactor>
</comment>
<dbReference type="Pfam" id="PF03328">
    <property type="entry name" value="HpcH_HpaI"/>
    <property type="match status" value="1"/>
</dbReference>